<name>A0ABP0ZK26_9ASCO</name>
<protein>
    <recommendedName>
        <fullName evidence="3">Cytochrome b-c1 complex subunit 10</fullName>
    </recommendedName>
</protein>
<proteinExistence type="predicted"/>
<dbReference type="RefSeq" id="XP_066829386.1">
    <property type="nucleotide sequence ID" value="XM_066972448.1"/>
</dbReference>
<keyword evidence="2" id="KW-1185">Reference proteome</keyword>
<evidence type="ECO:0000313" key="2">
    <source>
        <dbReference type="Proteomes" id="UP001497383"/>
    </source>
</evidence>
<dbReference type="EMBL" id="OZ022407">
    <property type="protein sequence ID" value="CAK9438159.1"/>
    <property type="molecule type" value="Genomic_DNA"/>
</dbReference>
<sequence length="78" mass="8755">MVSYIKGPVYKALSRFGKLNPPLVRAYVPDLLIWGGAAGAAVAVFTEGVPLFQQTFYEKIPYFGQHWIKEEDPEEIPV</sequence>
<dbReference type="SUPFAM" id="SSF81518">
    <property type="entry name" value="Subunit XI (6.4 kDa protein) of cytochrome bc1 complex (Ubiquinol-cytochrome c reductase)"/>
    <property type="match status" value="1"/>
</dbReference>
<reference evidence="1 2" key="1">
    <citation type="submission" date="2024-03" db="EMBL/GenBank/DDBJ databases">
        <authorList>
            <person name="Brejova B."/>
        </authorList>
    </citation>
    <scope>NUCLEOTIDE SEQUENCE [LARGE SCALE GENOMIC DNA]</scope>
    <source>
        <strain evidence="1 2">CBS 14171</strain>
    </source>
</reference>
<dbReference type="InterPro" id="IPR029027">
    <property type="entry name" value="Single_a-helix_sf"/>
</dbReference>
<gene>
    <name evidence="1" type="ORF">LODBEIA_P24480</name>
</gene>
<accession>A0ABP0ZK26</accession>
<organism evidence="1 2">
    <name type="scientific">Lodderomyces beijingensis</name>
    <dbReference type="NCBI Taxonomy" id="1775926"/>
    <lineage>
        <taxon>Eukaryota</taxon>
        <taxon>Fungi</taxon>
        <taxon>Dikarya</taxon>
        <taxon>Ascomycota</taxon>
        <taxon>Saccharomycotina</taxon>
        <taxon>Pichiomycetes</taxon>
        <taxon>Debaryomycetaceae</taxon>
        <taxon>Candida/Lodderomyces clade</taxon>
        <taxon>Lodderomyces</taxon>
    </lineage>
</organism>
<dbReference type="PANTHER" id="PTHR28254">
    <property type="entry name" value="CYTOCHROME B-C1 COMPLEX SUBUNIT 10"/>
    <property type="match status" value="1"/>
</dbReference>
<dbReference type="Proteomes" id="UP001497383">
    <property type="component" value="Chromosome 3"/>
</dbReference>
<evidence type="ECO:0008006" key="3">
    <source>
        <dbReference type="Google" id="ProtNLM"/>
    </source>
</evidence>
<dbReference type="InterPro" id="IPR019182">
    <property type="entry name" value="Cytochrome_b-c1_su10_fun"/>
</dbReference>
<dbReference type="Pfam" id="PF09796">
    <property type="entry name" value="QCR10"/>
    <property type="match status" value="1"/>
</dbReference>
<dbReference type="GeneID" id="92207644"/>
<dbReference type="PANTHER" id="PTHR28254:SF1">
    <property type="entry name" value="CYTOCHROME B-C1 COMPLEX SUBUNIT 10, MITOCHONDRIAL"/>
    <property type="match status" value="1"/>
</dbReference>
<evidence type="ECO:0000313" key="1">
    <source>
        <dbReference type="EMBL" id="CAK9438159.1"/>
    </source>
</evidence>